<reference evidence="1" key="1">
    <citation type="submission" date="2013-04" db="EMBL/GenBank/DDBJ databases">
        <authorList>
            <person name="Qu J."/>
            <person name="Murali S.C."/>
            <person name="Bandaranaike D."/>
            <person name="Bellair M."/>
            <person name="Blankenburg K."/>
            <person name="Chao H."/>
            <person name="Dinh H."/>
            <person name="Doddapaneni H."/>
            <person name="Downs B."/>
            <person name="Dugan-Rocha S."/>
            <person name="Elkadiri S."/>
            <person name="Gnanaolivu R.D."/>
            <person name="Hernandez B."/>
            <person name="Javaid M."/>
            <person name="Jayaseelan J.C."/>
            <person name="Lee S."/>
            <person name="Li M."/>
            <person name="Ming W."/>
            <person name="Munidasa M."/>
            <person name="Muniz J."/>
            <person name="Nguyen L."/>
            <person name="Ongeri F."/>
            <person name="Osuji N."/>
            <person name="Pu L.-L."/>
            <person name="Puazo M."/>
            <person name="Qu C."/>
            <person name="Quiroz J."/>
            <person name="Raj R."/>
            <person name="Weissenberger G."/>
            <person name="Xin Y."/>
            <person name="Zou X."/>
            <person name="Han Y."/>
            <person name="Richards S."/>
            <person name="Worley K."/>
            <person name="Muzny D."/>
            <person name="Gibbs R."/>
        </authorList>
    </citation>
    <scope>NUCLEOTIDE SEQUENCE</scope>
    <source>
        <strain evidence="1">Sampled in the wild</strain>
    </source>
</reference>
<dbReference type="OrthoDB" id="5957963at2759"/>
<organism evidence="1 2">
    <name type="scientific">Ladona fulva</name>
    <name type="common">Scarce chaser dragonfly</name>
    <name type="synonym">Libellula fulva</name>
    <dbReference type="NCBI Taxonomy" id="123851"/>
    <lineage>
        <taxon>Eukaryota</taxon>
        <taxon>Metazoa</taxon>
        <taxon>Ecdysozoa</taxon>
        <taxon>Arthropoda</taxon>
        <taxon>Hexapoda</taxon>
        <taxon>Insecta</taxon>
        <taxon>Pterygota</taxon>
        <taxon>Palaeoptera</taxon>
        <taxon>Odonata</taxon>
        <taxon>Epiprocta</taxon>
        <taxon>Anisoptera</taxon>
        <taxon>Libelluloidea</taxon>
        <taxon>Libellulidae</taxon>
        <taxon>Ladona</taxon>
    </lineage>
</organism>
<proteinExistence type="predicted"/>
<dbReference type="AlphaFoldDB" id="A0A8K0JTJ9"/>
<comment type="caution">
    <text evidence="1">The sequence shown here is derived from an EMBL/GenBank/DDBJ whole genome shotgun (WGS) entry which is preliminary data.</text>
</comment>
<name>A0A8K0JTJ9_LADFU</name>
<reference evidence="1" key="2">
    <citation type="submission" date="2017-10" db="EMBL/GenBank/DDBJ databases">
        <title>Ladona fulva Genome sequencing and assembly.</title>
        <authorList>
            <person name="Murali S."/>
            <person name="Richards S."/>
            <person name="Bandaranaike D."/>
            <person name="Bellair M."/>
            <person name="Blankenburg K."/>
            <person name="Chao H."/>
            <person name="Dinh H."/>
            <person name="Doddapaneni H."/>
            <person name="Dugan-Rocha S."/>
            <person name="Elkadiri S."/>
            <person name="Gnanaolivu R."/>
            <person name="Hernandez B."/>
            <person name="Skinner E."/>
            <person name="Javaid M."/>
            <person name="Lee S."/>
            <person name="Li M."/>
            <person name="Ming W."/>
            <person name="Munidasa M."/>
            <person name="Muniz J."/>
            <person name="Nguyen L."/>
            <person name="Hughes D."/>
            <person name="Osuji N."/>
            <person name="Pu L.-L."/>
            <person name="Puazo M."/>
            <person name="Qu C."/>
            <person name="Quiroz J."/>
            <person name="Raj R."/>
            <person name="Weissenberger G."/>
            <person name="Xin Y."/>
            <person name="Zou X."/>
            <person name="Han Y."/>
            <person name="Worley K."/>
            <person name="Muzny D."/>
            <person name="Gibbs R."/>
        </authorList>
    </citation>
    <scope>NUCLEOTIDE SEQUENCE</scope>
    <source>
        <strain evidence="1">Sampled in the wild</strain>
    </source>
</reference>
<dbReference type="Proteomes" id="UP000792457">
    <property type="component" value="Unassembled WGS sequence"/>
</dbReference>
<accession>A0A8K0JTJ9</accession>
<feature type="non-terminal residue" evidence="1">
    <location>
        <position position="178"/>
    </location>
</feature>
<protein>
    <submittedName>
        <fullName evidence="1">Uncharacterized protein</fullName>
    </submittedName>
</protein>
<keyword evidence="2" id="KW-1185">Reference proteome</keyword>
<evidence type="ECO:0000313" key="2">
    <source>
        <dbReference type="Proteomes" id="UP000792457"/>
    </source>
</evidence>
<sequence>MFQAYEHTYSLLENTLCPLFHQSEEYFTFLCGQRESAMVNKSGNRVTKKQSEGWGVSKLSSKIQKIRGALRSSPIEGQTVFYTDANDMSGDVVDAGDLGEGDFVDDDLDCDSDFIEVEESSGRSLEPRDLSAWRVTIPNVQMRRESTGNSTASAIGGNTKNPGTTFLIHVRRIDVQGE</sequence>
<evidence type="ECO:0000313" key="1">
    <source>
        <dbReference type="EMBL" id="KAG8222176.1"/>
    </source>
</evidence>
<gene>
    <name evidence="1" type="ORF">J437_LFUL001267</name>
</gene>
<dbReference type="EMBL" id="KZ308126">
    <property type="protein sequence ID" value="KAG8222176.1"/>
    <property type="molecule type" value="Genomic_DNA"/>
</dbReference>